<dbReference type="EMBL" id="BHVY01000004">
    <property type="protein sequence ID" value="GIJ86937.1"/>
    <property type="molecule type" value="Genomic_DNA"/>
</dbReference>
<protein>
    <submittedName>
        <fullName evidence="3">Uncharacterized protein</fullName>
    </submittedName>
</protein>
<name>A0A9P3B915_9EURO</name>
<feature type="transmembrane region" description="Helical" evidence="2">
    <location>
        <begin position="28"/>
        <end position="45"/>
    </location>
</feature>
<proteinExistence type="predicted"/>
<evidence type="ECO:0000256" key="2">
    <source>
        <dbReference type="SAM" id="Phobius"/>
    </source>
</evidence>
<dbReference type="Proteomes" id="UP001043456">
    <property type="component" value="Unassembled WGS sequence"/>
</dbReference>
<feature type="region of interest" description="Disordered" evidence="1">
    <location>
        <begin position="161"/>
        <end position="181"/>
    </location>
</feature>
<feature type="transmembrane region" description="Helical" evidence="2">
    <location>
        <begin position="96"/>
        <end position="122"/>
    </location>
</feature>
<evidence type="ECO:0000313" key="3">
    <source>
        <dbReference type="EMBL" id="GIJ86937.1"/>
    </source>
</evidence>
<keyword evidence="2" id="KW-0472">Membrane</keyword>
<evidence type="ECO:0000256" key="1">
    <source>
        <dbReference type="SAM" id="MobiDB-lite"/>
    </source>
</evidence>
<dbReference type="OrthoDB" id="4849929at2759"/>
<accession>A0A9P3B915</accession>
<keyword evidence="4" id="KW-1185">Reference proteome</keyword>
<evidence type="ECO:0000313" key="4">
    <source>
        <dbReference type="Proteomes" id="UP001043456"/>
    </source>
</evidence>
<sequence length="181" mass="19964">MDFQYWSRDLGARAFLILQRLKQFYKTFALLNGFISVASATALSMEEFHPTSSSLASASEGLLCSSIITAIISAIMCIVLLLRFEGAENVTQGELAVAWAPLVLLDISVLEFLVGLLCWYLERNTSWRGLLMGVQFMVLTGFCVVLSFCIWSSLKMKGGLGKEERKTGSRNSMSHSPESSS</sequence>
<feature type="compositionally biased region" description="Polar residues" evidence="1">
    <location>
        <begin position="169"/>
        <end position="181"/>
    </location>
</feature>
<reference evidence="3 4" key="1">
    <citation type="submission" date="2018-10" db="EMBL/GenBank/DDBJ databases">
        <title>Pan-genome distribution and transcriptional activeness of fungal secondary metabolism genes in Aspergillus section Fumigati.</title>
        <authorList>
            <person name="Takahashi H."/>
            <person name="Umemura M."/>
            <person name="Ninomiya A."/>
            <person name="Kusuya Y."/>
            <person name="Urayama S."/>
            <person name="Shimizu M."/>
            <person name="Watanabe A."/>
            <person name="Kamei K."/>
            <person name="Yaguchi T."/>
            <person name="Hagiwara D."/>
        </authorList>
    </citation>
    <scope>NUCLEOTIDE SEQUENCE [LARGE SCALE GENOMIC DNA]</scope>
    <source>
        <strain evidence="3 4">IFM 55266</strain>
    </source>
</reference>
<organism evidence="3 4">
    <name type="scientific">Aspergillus pseudoviridinutans</name>
    <dbReference type="NCBI Taxonomy" id="1517512"/>
    <lineage>
        <taxon>Eukaryota</taxon>
        <taxon>Fungi</taxon>
        <taxon>Dikarya</taxon>
        <taxon>Ascomycota</taxon>
        <taxon>Pezizomycotina</taxon>
        <taxon>Eurotiomycetes</taxon>
        <taxon>Eurotiomycetidae</taxon>
        <taxon>Eurotiales</taxon>
        <taxon>Aspergillaceae</taxon>
        <taxon>Aspergillus</taxon>
        <taxon>Aspergillus subgen. Fumigati</taxon>
    </lineage>
</organism>
<dbReference type="GeneID" id="67004447"/>
<feature type="transmembrane region" description="Helical" evidence="2">
    <location>
        <begin position="134"/>
        <end position="154"/>
    </location>
</feature>
<gene>
    <name evidence="3" type="ORF">Asppvi_005836</name>
</gene>
<keyword evidence="2" id="KW-1133">Transmembrane helix</keyword>
<keyword evidence="2" id="KW-0812">Transmembrane</keyword>
<feature type="transmembrane region" description="Helical" evidence="2">
    <location>
        <begin position="65"/>
        <end position="84"/>
    </location>
</feature>
<comment type="caution">
    <text evidence="3">The sequence shown here is derived from an EMBL/GenBank/DDBJ whole genome shotgun (WGS) entry which is preliminary data.</text>
</comment>
<dbReference type="RefSeq" id="XP_043157683.1">
    <property type="nucleotide sequence ID" value="XM_043301748.1"/>
</dbReference>
<dbReference type="AlphaFoldDB" id="A0A9P3B915"/>